<accession>A0ABT2VPH7</accession>
<reference evidence="4" key="1">
    <citation type="submission" date="2023-07" db="EMBL/GenBank/DDBJ databases">
        <title>Study on multiphase classification of strain Alteromonas salexigens isolated from the Yellow Sea.</title>
        <authorList>
            <person name="Sun L."/>
        </authorList>
    </citation>
    <scope>NUCLEOTIDE SEQUENCE [LARGE SCALE GENOMIC DNA]</scope>
    <source>
        <strain evidence="4">ASW11-19</strain>
    </source>
</reference>
<evidence type="ECO:0000259" key="2">
    <source>
        <dbReference type="Pfam" id="PF12697"/>
    </source>
</evidence>
<feature type="domain" description="AB hydrolase-1" evidence="2">
    <location>
        <begin position="20"/>
        <end position="255"/>
    </location>
</feature>
<dbReference type="Gene3D" id="3.40.50.1820">
    <property type="entry name" value="alpha/beta hydrolase"/>
    <property type="match status" value="1"/>
</dbReference>
<keyword evidence="3" id="KW-0378">Hydrolase</keyword>
<sequence length="265" mass="29522">MDVRLRNNVNIIGDGQTVMVMAHGFGCDQNMWRFLTPSFTRDYKLVLFDLVGSGKSDLTAYDYKKYSHLQGYADDLIEIIDDATDKPVIFVGHSVSTMIGLLACNTAPEKFSRQIMVAPSPCYINDGDYHGGFSEEDIAELCETIEGNYLGWSSAMAPNIMGAPDQPELSEELTNSFCRTNPDIARHFADVTFTSDHRDELDKCQVPSLILQCDDDFIAPTTVGEFMKNTMPDATLSIINNVGHCPHMSSPDQCAVAMKRFLEYQ</sequence>
<dbReference type="InterPro" id="IPR000073">
    <property type="entry name" value="AB_hydrolase_1"/>
</dbReference>
<evidence type="ECO:0000313" key="3">
    <source>
        <dbReference type="EMBL" id="MCU7554141.1"/>
    </source>
</evidence>
<organism evidence="3 4">
    <name type="scientific">Alteromonas salexigens</name>
    <dbReference type="NCBI Taxonomy" id="2982530"/>
    <lineage>
        <taxon>Bacteria</taxon>
        <taxon>Pseudomonadati</taxon>
        <taxon>Pseudomonadota</taxon>
        <taxon>Gammaproteobacteria</taxon>
        <taxon>Alteromonadales</taxon>
        <taxon>Alteromonadaceae</taxon>
        <taxon>Alteromonas/Salinimonas group</taxon>
        <taxon>Alteromonas</taxon>
    </lineage>
</organism>
<dbReference type="PANTHER" id="PTHR43039">
    <property type="entry name" value="ESTERASE-RELATED"/>
    <property type="match status" value="1"/>
</dbReference>
<evidence type="ECO:0000256" key="1">
    <source>
        <dbReference type="ARBA" id="ARBA00008645"/>
    </source>
</evidence>
<name>A0ABT2VPH7_9ALTE</name>
<dbReference type="Proteomes" id="UP001209257">
    <property type="component" value="Unassembled WGS sequence"/>
</dbReference>
<comment type="similarity">
    <text evidence="1">Belongs to the AB hydrolase superfamily.</text>
</comment>
<evidence type="ECO:0000313" key="4">
    <source>
        <dbReference type="Proteomes" id="UP001209257"/>
    </source>
</evidence>
<protein>
    <submittedName>
        <fullName evidence="3">Alpha/beta hydrolase</fullName>
    </submittedName>
</protein>
<dbReference type="Pfam" id="PF12697">
    <property type="entry name" value="Abhydrolase_6"/>
    <property type="match status" value="1"/>
</dbReference>
<dbReference type="InterPro" id="IPR029058">
    <property type="entry name" value="AB_hydrolase_fold"/>
</dbReference>
<gene>
    <name evidence="3" type="ORF">OCL06_05985</name>
</gene>
<comment type="caution">
    <text evidence="3">The sequence shown here is derived from an EMBL/GenBank/DDBJ whole genome shotgun (WGS) entry which is preliminary data.</text>
</comment>
<proteinExistence type="inferred from homology"/>
<dbReference type="GO" id="GO:0016787">
    <property type="term" value="F:hydrolase activity"/>
    <property type="evidence" value="ECO:0007669"/>
    <property type="project" value="UniProtKB-KW"/>
</dbReference>
<dbReference type="RefSeq" id="WP_262992825.1">
    <property type="nucleotide sequence ID" value="NZ_JAOTJC010000006.1"/>
</dbReference>
<dbReference type="EMBL" id="JAOTJC010000006">
    <property type="protein sequence ID" value="MCU7554141.1"/>
    <property type="molecule type" value="Genomic_DNA"/>
</dbReference>
<dbReference type="SUPFAM" id="SSF53474">
    <property type="entry name" value="alpha/beta-Hydrolases"/>
    <property type="match status" value="1"/>
</dbReference>
<keyword evidence="4" id="KW-1185">Reference proteome</keyword>